<evidence type="ECO:0000256" key="1">
    <source>
        <dbReference type="ARBA" id="ARBA00001913"/>
    </source>
</evidence>
<dbReference type="InterPro" id="IPR014718">
    <property type="entry name" value="GH-type_carb-bd"/>
</dbReference>
<dbReference type="Gene3D" id="3.30.2080.10">
    <property type="entry name" value="GH92 mannosidase domain"/>
    <property type="match status" value="1"/>
</dbReference>
<dbReference type="InterPro" id="IPR008928">
    <property type="entry name" value="6-hairpin_glycosidase_sf"/>
</dbReference>
<dbReference type="InterPro" id="IPR041371">
    <property type="entry name" value="GH92_N"/>
</dbReference>
<evidence type="ECO:0000256" key="3">
    <source>
        <dbReference type="ARBA" id="ARBA00022837"/>
    </source>
</evidence>
<sequence>MKKILVLLTLTVILFTSCSRSRQKPADYVNPFIGTGFHGHTYPGATTPFGAVQLSPDTRRGNWDACSGYHYSDSSMYGFSHTHLSGTGCIDLGDILFHPTIKDVALKPEGYIYDMLPFSHDNEKASPGFYEVSFPETGIKASLTATPRVGIHQYTFPESAGSKIIIDLAHSLDNERIDHLDLKVVSDTEIAGARLTSGWTPNQHIYFVARFSKPFGNVRLVSSGIEIQDSINISGKNIQAIIGFETGKGEKIDVNVGTSLVSIDNARLNLEAEAPDFGFEKYRKKAESLWDEALSSIQVDGRSESDKEIFYTAMYHTMVVPNLVSDVNGDFRTHDMQIKRLPEGRNMYSTLSLWDTYRTWHPLMTLVNSNLTTDIVHSMLEMYETTGELPIWPLASGETGTMIGYHSVSAIWDAWQKGIRDFDGEKALNAMVVSSQKPRKGGSHYLTQGWIPANMEKESVSCLLEYAYDDWCIAMMAKELGKEDIHKEYTRRAYNYLNAFDGNTGFFRGKRSDGNWVTPFSPVVVSRDYTEATAWQYRFYVPHDVHGFTQLLGGYEQFNAALDQLFSENTKFIAEIPDITGLIGQYAHGNEPSHHVAFLYNYSGEPWKTQERVRYILKELYQAAPEGIPGNEDCGQMSAWYIMSSLGIYPVCPGSGEYALSSPLFEKASMKLHNGKTLEIKANDPQKNAYISKVTFNGTEITANFITHEMLMQGGVLEFTLTGKPVKTRGVTDADAPYSLTANNMVSTVYCPNDLHLFIDETMLELGCITPGSEIRFTLDGSEPMQNSTLYANPVKLTQSAQVRARAFREGYAPGPEFNVKATKALMRLPEKKSATENGVRFKYFEGKFKRTDDMLGATALKSGILPEPSIDGAEVEDSFGFEFTGYLFIPADGIYDFYTESDDGSVLMIGSEVVVDNDGSHGAIRATGKIALSKGYHSFILRYFEDYEGNSLEWGWKKPGSYAMELIAAKDLFLN</sequence>
<name>A0A0S7BP94_9BACT</name>
<protein>
    <submittedName>
        <fullName evidence="6">Alpha-1,2-mannosidase, putative</fullName>
    </submittedName>
</protein>
<dbReference type="GO" id="GO:0030246">
    <property type="term" value="F:carbohydrate binding"/>
    <property type="evidence" value="ECO:0007669"/>
    <property type="project" value="InterPro"/>
</dbReference>
<comment type="subunit">
    <text evidence="2">Monomer.</text>
</comment>
<dbReference type="Pfam" id="PF17678">
    <property type="entry name" value="Glyco_hydro_92N"/>
    <property type="match status" value="1"/>
</dbReference>
<dbReference type="PROSITE" id="PS51257">
    <property type="entry name" value="PROKAR_LIPOPROTEIN"/>
    <property type="match status" value="1"/>
</dbReference>
<dbReference type="Gene3D" id="1.20.1050.60">
    <property type="entry name" value="alpha-1,2-mannosidase"/>
    <property type="match status" value="1"/>
</dbReference>
<dbReference type="InterPro" id="IPR037524">
    <property type="entry name" value="PA14/GLEYA"/>
</dbReference>
<dbReference type="RefSeq" id="WP_062038227.1">
    <property type="nucleotide sequence ID" value="NZ_DF968182.1"/>
</dbReference>
<dbReference type="InterPro" id="IPR012939">
    <property type="entry name" value="Glyco_hydro_92"/>
</dbReference>
<dbReference type="PANTHER" id="PTHR12143:SF39">
    <property type="entry name" value="SECRETED PROTEIN"/>
    <property type="match status" value="1"/>
</dbReference>
<evidence type="ECO:0000313" key="7">
    <source>
        <dbReference type="Proteomes" id="UP000053091"/>
    </source>
</evidence>
<dbReference type="Gene3D" id="2.70.98.10">
    <property type="match status" value="1"/>
</dbReference>
<keyword evidence="3" id="KW-0106">Calcium</keyword>
<dbReference type="AlphaFoldDB" id="A0A0S7BP94"/>
<dbReference type="SUPFAM" id="SSF48208">
    <property type="entry name" value="Six-hairpin glycosidases"/>
    <property type="match status" value="1"/>
</dbReference>
<dbReference type="InterPro" id="IPR011658">
    <property type="entry name" value="PA14_dom"/>
</dbReference>
<organism evidence="6">
    <name type="scientific">Lentimicrobium saccharophilum</name>
    <dbReference type="NCBI Taxonomy" id="1678841"/>
    <lineage>
        <taxon>Bacteria</taxon>
        <taxon>Pseudomonadati</taxon>
        <taxon>Bacteroidota</taxon>
        <taxon>Bacteroidia</taxon>
        <taxon>Bacteroidales</taxon>
        <taxon>Lentimicrobiaceae</taxon>
        <taxon>Lentimicrobium</taxon>
    </lineage>
</organism>
<proteinExistence type="predicted"/>
<comment type="cofactor">
    <cofactor evidence="1">
        <name>Ca(2+)</name>
        <dbReference type="ChEBI" id="CHEBI:29108"/>
    </cofactor>
</comment>
<dbReference type="GO" id="GO:0006516">
    <property type="term" value="P:glycoprotein catabolic process"/>
    <property type="evidence" value="ECO:0007669"/>
    <property type="project" value="TreeGrafter"/>
</dbReference>
<dbReference type="FunFam" id="3.30.2080.10:FF:000001">
    <property type="entry name" value="Alpha-1,2-mannosidase subfamily"/>
    <property type="match status" value="1"/>
</dbReference>
<dbReference type="InterPro" id="IPR005887">
    <property type="entry name" value="GH92_a_mannosidase_put"/>
</dbReference>
<dbReference type="Pfam" id="PF07691">
    <property type="entry name" value="PA14"/>
    <property type="match status" value="1"/>
</dbReference>
<feature type="signal peptide" evidence="4">
    <location>
        <begin position="1"/>
        <end position="21"/>
    </location>
</feature>
<keyword evidence="4" id="KW-0732">Signal</keyword>
<dbReference type="GO" id="GO:0000224">
    <property type="term" value="F:peptide-N4-(N-acetyl-beta-glucosaminyl)asparagine amidase activity"/>
    <property type="evidence" value="ECO:0007669"/>
    <property type="project" value="TreeGrafter"/>
</dbReference>
<evidence type="ECO:0000256" key="4">
    <source>
        <dbReference type="SAM" id="SignalP"/>
    </source>
</evidence>
<dbReference type="FunFam" id="1.20.1050.60:FF:000001">
    <property type="entry name" value="Putative alpha-1,2-mannosidase"/>
    <property type="match status" value="1"/>
</dbReference>
<dbReference type="GO" id="GO:0005975">
    <property type="term" value="P:carbohydrate metabolic process"/>
    <property type="evidence" value="ECO:0007669"/>
    <property type="project" value="InterPro"/>
</dbReference>
<gene>
    <name evidence="6" type="ORF">TBC1_11582</name>
</gene>
<dbReference type="InterPro" id="IPR059177">
    <property type="entry name" value="GH29D-like_dom"/>
</dbReference>
<dbReference type="SUPFAM" id="SSF56988">
    <property type="entry name" value="Anthrax protective antigen"/>
    <property type="match status" value="1"/>
</dbReference>
<dbReference type="Gene3D" id="3.90.182.10">
    <property type="entry name" value="Toxin - Anthrax Protective Antigen,domain 1"/>
    <property type="match status" value="1"/>
</dbReference>
<dbReference type="SMART" id="SM00758">
    <property type="entry name" value="PA14"/>
    <property type="match status" value="1"/>
</dbReference>
<reference evidence="6" key="1">
    <citation type="journal article" date="2015" name="Genome Announc.">
        <title>Draft Genome Sequence of Bacteroidales Strain TBC1, a Novel Isolate from a Methanogenic Wastewater Treatment System.</title>
        <authorList>
            <person name="Tourlousse D.M."/>
            <person name="Matsuura N."/>
            <person name="Sun L."/>
            <person name="Toyonaga M."/>
            <person name="Kuroda K."/>
            <person name="Ohashi A."/>
            <person name="Cruz R."/>
            <person name="Yamaguchi T."/>
            <person name="Sekiguchi Y."/>
        </authorList>
    </citation>
    <scope>NUCLEOTIDE SEQUENCE [LARGE SCALE GENOMIC DNA]</scope>
    <source>
        <strain evidence="6">TBC1</strain>
    </source>
</reference>
<dbReference type="GO" id="GO:0005829">
    <property type="term" value="C:cytosol"/>
    <property type="evidence" value="ECO:0007669"/>
    <property type="project" value="TreeGrafter"/>
</dbReference>
<dbReference type="Pfam" id="PF07971">
    <property type="entry name" value="Glyco_hydro_92"/>
    <property type="match status" value="1"/>
</dbReference>
<dbReference type="STRING" id="1678841.TBC1_11582"/>
<feature type="domain" description="PA14" evidence="5">
    <location>
        <begin position="835"/>
        <end position="972"/>
    </location>
</feature>
<evidence type="ECO:0000259" key="5">
    <source>
        <dbReference type="PROSITE" id="PS51820"/>
    </source>
</evidence>
<dbReference type="OrthoDB" id="9762711at2"/>
<dbReference type="Gene3D" id="1.20.1610.10">
    <property type="entry name" value="alpha-1,2-mannosidases domains"/>
    <property type="match status" value="1"/>
</dbReference>
<dbReference type="InterPro" id="IPR050883">
    <property type="entry name" value="PNGase"/>
</dbReference>
<dbReference type="EMBL" id="DF968182">
    <property type="protein sequence ID" value="GAP42453.1"/>
    <property type="molecule type" value="Genomic_DNA"/>
</dbReference>
<dbReference type="PANTHER" id="PTHR12143">
    <property type="entry name" value="PEPTIDE N-GLYCANASE PNGASE -RELATED"/>
    <property type="match status" value="1"/>
</dbReference>
<feature type="chain" id="PRO_5006633059" evidence="4">
    <location>
        <begin position="22"/>
        <end position="976"/>
    </location>
</feature>
<dbReference type="Pfam" id="PF13290">
    <property type="entry name" value="CHB_HEX_C_1"/>
    <property type="match status" value="1"/>
</dbReference>
<dbReference type="PROSITE" id="PS51820">
    <property type="entry name" value="PA14"/>
    <property type="match status" value="1"/>
</dbReference>
<evidence type="ECO:0000313" key="6">
    <source>
        <dbReference type="EMBL" id="GAP42453.1"/>
    </source>
</evidence>
<dbReference type="Proteomes" id="UP000053091">
    <property type="component" value="Unassembled WGS sequence"/>
</dbReference>
<keyword evidence="7" id="KW-1185">Reference proteome</keyword>
<evidence type="ECO:0000256" key="2">
    <source>
        <dbReference type="ARBA" id="ARBA00011245"/>
    </source>
</evidence>
<dbReference type="NCBIfam" id="TIGR01180">
    <property type="entry name" value="aman2_put"/>
    <property type="match status" value="1"/>
</dbReference>
<accession>A0A0S7BP94</accession>
<dbReference type="PATRIC" id="fig|1678841.3.peg.662"/>